<dbReference type="Pfam" id="PF00725">
    <property type="entry name" value="3HCDH"/>
    <property type="match status" value="1"/>
</dbReference>
<evidence type="ECO:0000256" key="4">
    <source>
        <dbReference type="PIRSR" id="PIRSR000105-1"/>
    </source>
</evidence>
<evidence type="ECO:0000256" key="5">
    <source>
        <dbReference type="PIRSR" id="PIRSR000105-3"/>
    </source>
</evidence>
<dbReference type="PANTHER" id="PTHR48075">
    <property type="entry name" value="3-HYDROXYACYL-COA DEHYDROGENASE FAMILY PROTEIN"/>
    <property type="match status" value="1"/>
</dbReference>
<dbReference type="Pfam" id="PF02737">
    <property type="entry name" value="3HCDH_N"/>
    <property type="match status" value="1"/>
</dbReference>
<evidence type="ECO:0000259" key="8">
    <source>
        <dbReference type="Pfam" id="PF02737"/>
    </source>
</evidence>
<evidence type="ECO:0000256" key="1">
    <source>
        <dbReference type="ARBA" id="ARBA00005086"/>
    </source>
</evidence>
<dbReference type="SUPFAM" id="SSF51735">
    <property type="entry name" value="NAD(P)-binding Rossmann-fold domains"/>
    <property type="match status" value="1"/>
</dbReference>
<reference evidence="9 10" key="1">
    <citation type="submission" date="2015-02" db="EMBL/GenBank/DDBJ databases">
        <authorList>
            <person name="Gomez-Escribano P.J."/>
        </authorList>
    </citation>
    <scope>NUCLEOTIDE SEQUENCE [LARGE SCALE GENOMIC DNA]</scope>
    <source>
        <strain evidence="10">C34 (DSM 42122 / NRRL B-24963)</strain>
    </source>
</reference>
<dbReference type="PANTHER" id="PTHR48075:SF9">
    <property type="entry name" value="3-HYDROXYBUTYRYL-COA DEHYDROGENASE"/>
    <property type="match status" value="1"/>
</dbReference>
<dbReference type="EMBL" id="LN831790">
    <property type="protein sequence ID" value="CQR61751.1"/>
    <property type="molecule type" value="Genomic_DNA"/>
</dbReference>
<feature type="domain" description="3-hydroxyacyl-CoA dehydrogenase NAD binding" evidence="8">
    <location>
        <begin position="43"/>
        <end position="212"/>
    </location>
</feature>
<feature type="compositionally biased region" description="Low complexity" evidence="6">
    <location>
        <begin position="1"/>
        <end position="11"/>
    </location>
</feature>
<dbReference type="Proteomes" id="UP000035016">
    <property type="component" value="Chromosome Chromosome"/>
</dbReference>
<evidence type="ECO:0000256" key="3">
    <source>
        <dbReference type="ARBA" id="ARBA00023002"/>
    </source>
</evidence>
<dbReference type="InterPro" id="IPR006176">
    <property type="entry name" value="3-OHacyl-CoA_DH_NAD-bd"/>
</dbReference>
<feature type="domain" description="3-hydroxyacyl-CoA dehydrogenase C-terminal" evidence="7">
    <location>
        <begin position="215"/>
        <end position="305"/>
    </location>
</feature>
<dbReference type="SUPFAM" id="SSF48179">
    <property type="entry name" value="6-phosphogluconate dehydrogenase C-terminal domain-like"/>
    <property type="match status" value="1"/>
</dbReference>
<dbReference type="KEGG" id="sle:sle_22900"/>
<protein>
    <submittedName>
        <fullName evidence="9">3-hydroxybutyryl-CoA dehydrogenase</fullName>
    </submittedName>
</protein>
<feature type="binding site" evidence="5">
    <location>
        <position position="76"/>
    </location>
    <ligand>
        <name>CoA</name>
        <dbReference type="ChEBI" id="CHEBI:57287"/>
    </ligand>
</feature>
<name>A0A0F7VXY9_STRLW</name>
<gene>
    <name evidence="9" type="primary">sle_22900</name>
</gene>
<dbReference type="InterPro" id="IPR022694">
    <property type="entry name" value="3-OHacyl-CoA_DH"/>
</dbReference>
<evidence type="ECO:0000259" key="7">
    <source>
        <dbReference type="Pfam" id="PF00725"/>
    </source>
</evidence>
<dbReference type="GO" id="GO:0008691">
    <property type="term" value="F:3-hydroxybutyryl-CoA dehydrogenase activity"/>
    <property type="evidence" value="ECO:0007669"/>
    <property type="project" value="TreeGrafter"/>
</dbReference>
<dbReference type="Gene3D" id="1.10.1040.10">
    <property type="entry name" value="N-(1-d-carboxylethyl)-l-norvaline Dehydrogenase, domain 2"/>
    <property type="match status" value="1"/>
</dbReference>
<dbReference type="InterPro" id="IPR008927">
    <property type="entry name" value="6-PGluconate_DH-like_C_sf"/>
</dbReference>
<dbReference type="GO" id="GO:0006635">
    <property type="term" value="P:fatty acid beta-oxidation"/>
    <property type="evidence" value="ECO:0007669"/>
    <property type="project" value="TreeGrafter"/>
</dbReference>
<comment type="similarity">
    <text evidence="2">Belongs to the 3-hydroxyacyl-CoA dehydrogenase family.</text>
</comment>
<dbReference type="InterPro" id="IPR013328">
    <property type="entry name" value="6PGD_dom2"/>
</dbReference>
<organism evidence="9 10">
    <name type="scientific">Streptomyces leeuwenhoekii</name>
    <dbReference type="NCBI Taxonomy" id="1437453"/>
    <lineage>
        <taxon>Bacteria</taxon>
        <taxon>Bacillati</taxon>
        <taxon>Actinomycetota</taxon>
        <taxon>Actinomycetes</taxon>
        <taxon>Kitasatosporales</taxon>
        <taxon>Streptomycetaceae</taxon>
        <taxon>Streptomyces</taxon>
    </lineage>
</organism>
<keyword evidence="3" id="KW-0560">Oxidoreductase</keyword>
<feature type="site" description="Important for catalytic activity" evidence="4">
    <location>
        <position position="168"/>
    </location>
</feature>
<feature type="binding site" evidence="5">
    <location>
        <position position="147"/>
    </location>
    <ligand>
        <name>CoA</name>
        <dbReference type="ChEBI" id="CHEBI:57287"/>
    </ligand>
</feature>
<dbReference type="AlphaFoldDB" id="A0A0F7VXY9"/>
<comment type="pathway">
    <text evidence="1">Lipid metabolism; butanoate metabolism.</text>
</comment>
<dbReference type="GO" id="GO:0070403">
    <property type="term" value="F:NAD+ binding"/>
    <property type="evidence" value="ECO:0007669"/>
    <property type="project" value="InterPro"/>
</dbReference>
<dbReference type="InterPro" id="IPR006108">
    <property type="entry name" value="3HC_DH_C"/>
</dbReference>
<evidence type="ECO:0000256" key="2">
    <source>
        <dbReference type="ARBA" id="ARBA00009463"/>
    </source>
</evidence>
<evidence type="ECO:0000313" key="10">
    <source>
        <dbReference type="Proteomes" id="UP000035016"/>
    </source>
</evidence>
<dbReference type="Gene3D" id="3.40.50.720">
    <property type="entry name" value="NAD(P)-binding Rossmann-like Domain"/>
    <property type="match status" value="1"/>
</dbReference>
<feature type="binding site" evidence="5">
    <location>
        <position position="83"/>
    </location>
    <ligand>
        <name>CoA</name>
        <dbReference type="ChEBI" id="CHEBI:57287"/>
    </ligand>
</feature>
<evidence type="ECO:0000256" key="6">
    <source>
        <dbReference type="SAM" id="MobiDB-lite"/>
    </source>
</evidence>
<dbReference type="PIRSF" id="PIRSF000105">
    <property type="entry name" value="HCDH"/>
    <property type="match status" value="1"/>
</dbReference>
<evidence type="ECO:0000313" key="9">
    <source>
        <dbReference type="EMBL" id="CQR61751.1"/>
    </source>
</evidence>
<feature type="region of interest" description="Disordered" evidence="6">
    <location>
        <begin position="1"/>
        <end position="35"/>
    </location>
</feature>
<dbReference type="NCBIfam" id="NF005875">
    <property type="entry name" value="PRK07819.1"/>
    <property type="match status" value="1"/>
</dbReference>
<sequence length="319" mass="33328">MAPHGAPPTGGRRPRVPRPPVPTRHTAAARHPGRGVAHRCPAAGLAEVCARAGHDVRVVGSGPEGLARGRARLERSLAAAVRKERITGADRDAALARVTFTADLGDLRDRQLLLEATPEHEPTKLRVFAALDEIVEDPGAILASNTSALSIMRLAGATGRPGQVLGLHFFNPAPVLPLVEVIGSLLTAERTRRVAGEFVTSVLGKQAVHAADRSGFVVNALLIPYLLSAIRMYESGFAAAEDIDKAMTLGCSHPMGPLALSDLIGLDTVAAIADALYKESAEPTHAVPPLLSRMVDAGLLGRKTAAVSSATDSLSTAPR</sequence>
<proteinExistence type="inferred from homology"/>
<accession>A0A0F7VXY9</accession>
<dbReference type="InterPro" id="IPR036291">
    <property type="entry name" value="NAD(P)-bd_dom_sf"/>
</dbReference>